<gene>
    <name evidence="1" type="ORF">K4L44_02510</name>
</gene>
<reference evidence="1" key="1">
    <citation type="submission" date="2021-08" db="EMBL/GenBank/DDBJ databases">
        <title>Novel anaerobic bacterium isolated from sea squirt in East Sea, Republic of Korea.</title>
        <authorList>
            <person name="Nguyen T.H."/>
            <person name="Li Z."/>
            <person name="Lee Y.-J."/>
            <person name="Ko J."/>
            <person name="Kim S.-G."/>
        </authorList>
    </citation>
    <scope>NUCLEOTIDE SEQUENCE</scope>
    <source>
        <strain evidence="1">KCTC 25031</strain>
    </source>
</reference>
<proteinExistence type="predicted"/>
<protein>
    <submittedName>
        <fullName evidence="1">ATP-binding protein</fullName>
    </submittedName>
</protein>
<sequence length="137" mass="15105">MKYQFEVNGGDFTHAGFVSIEIKKIMQKLHLPPSFIRKMSIANYEAEVNIIAHAYQGKISVEITSEKITTIFKDQGPGIASIDQAMKEGFSTASEKVREMGFGAGMGLPNMKRNSDGMTIDTKLNEGTVVTLIYNIP</sequence>
<organism evidence="1 2">
    <name type="scientific">Halosquirtibacter laminarini</name>
    <dbReference type="NCBI Taxonomy" id="3374600"/>
    <lineage>
        <taxon>Bacteria</taxon>
        <taxon>Pseudomonadati</taxon>
        <taxon>Bacteroidota</taxon>
        <taxon>Bacteroidia</taxon>
        <taxon>Marinilabiliales</taxon>
        <taxon>Prolixibacteraceae</taxon>
        <taxon>Halosquirtibacter</taxon>
    </lineage>
</organism>
<keyword evidence="2" id="KW-1185">Reference proteome</keyword>
<name>A0AC61NGK4_9BACT</name>
<keyword evidence="1" id="KW-0547">Nucleotide-binding</keyword>
<dbReference type="Proteomes" id="UP000826212">
    <property type="component" value="Chromosome"/>
</dbReference>
<accession>A0AC61NGK4</accession>
<keyword evidence="1" id="KW-0067">ATP-binding</keyword>
<evidence type="ECO:0000313" key="1">
    <source>
        <dbReference type="EMBL" id="QZE14752.1"/>
    </source>
</evidence>
<dbReference type="EMBL" id="CP081303">
    <property type="protein sequence ID" value="QZE14752.1"/>
    <property type="molecule type" value="Genomic_DNA"/>
</dbReference>
<evidence type="ECO:0000313" key="2">
    <source>
        <dbReference type="Proteomes" id="UP000826212"/>
    </source>
</evidence>